<proteinExistence type="predicted"/>
<dbReference type="EMBL" id="BAAAQN010000046">
    <property type="protein sequence ID" value="GAA2048992.1"/>
    <property type="molecule type" value="Genomic_DNA"/>
</dbReference>
<protein>
    <recommendedName>
        <fullName evidence="4">CopG family transcriptional regulator</fullName>
    </recommendedName>
</protein>
<comment type="caution">
    <text evidence="2">The sequence shown here is derived from an EMBL/GenBank/DDBJ whole genome shotgun (WGS) entry which is preliminary data.</text>
</comment>
<evidence type="ECO:0000256" key="1">
    <source>
        <dbReference type="SAM" id="MobiDB-lite"/>
    </source>
</evidence>
<keyword evidence="3" id="KW-1185">Reference proteome</keyword>
<evidence type="ECO:0008006" key="4">
    <source>
        <dbReference type="Google" id="ProtNLM"/>
    </source>
</evidence>
<evidence type="ECO:0000313" key="3">
    <source>
        <dbReference type="Proteomes" id="UP001500751"/>
    </source>
</evidence>
<evidence type="ECO:0000313" key="2">
    <source>
        <dbReference type="EMBL" id="GAA2048992.1"/>
    </source>
</evidence>
<feature type="region of interest" description="Disordered" evidence="1">
    <location>
        <begin position="1"/>
        <end position="20"/>
    </location>
</feature>
<sequence>MNTPTLTDDHKTTSSEVGKPTKPLVVKYTTHLPPAWIKWVKREAVERDMKDYEVMQLALDTFRRSQQAA</sequence>
<gene>
    <name evidence="2" type="ORF">GCM10009839_63450</name>
</gene>
<dbReference type="Proteomes" id="UP001500751">
    <property type="component" value="Unassembled WGS sequence"/>
</dbReference>
<accession>A0ABN2V2R3</accession>
<name>A0ABN2V2R3_9ACTN</name>
<organism evidence="2 3">
    <name type="scientific">Catenulispora yoronensis</name>
    <dbReference type="NCBI Taxonomy" id="450799"/>
    <lineage>
        <taxon>Bacteria</taxon>
        <taxon>Bacillati</taxon>
        <taxon>Actinomycetota</taxon>
        <taxon>Actinomycetes</taxon>
        <taxon>Catenulisporales</taxon>
        <taxon>Catenulisporaceae</taxon>
        <taxon>Catenulispora</taxon>
    </lineage>
</organism>
<dbReference type="RefSeq" id="WP_344669364.1">
    <property type="nucleotide sequence ID" value="NZ_BAAAQN010000046.1"/>
</dbReference>
<reference evidence="2 3" key="1">
    <citation type="journal article" date="2019" name="Int. J. Syst. Evol. Microbiol.">
        <title>The Global Catalogue of Microorganisms (GCM) 10K type strain sequencing project: providing services to taxonomists for standard genome sequencing and annotation.</title>
        <authorList>
            <consortium name="The Broad Institute Genomics Platform"/>
            <consortium name="The Broad Institute Genome Sequencing Center for Infectious Disease"/>
            <person name="Wu L."/>
            <person name="Ma J."/>
        </authorList>
    </citation>
    <scope>NUCLEOTIDE SEQUENCE [LARGE SCALE GENOMIC DNA]</scope>
    <source>
        <strain evidence="2 3">JCM 16014</strain>
    </source>
</reference>